<dbReference type="Proteomes" id="UP000245506">
    <property type="component" value="Unassembled WGS sequence"/>
</dbReference>
<evidence type="ECO:0000259" key="2">
    <source>
        <dbReference type="Pfam" id="PF10881"/>
    </source>
</evidence>
<evidence type="ECO:0000313" key="4">
    <source>
        <dbReference type="Proteomes" id="UP000245506"/>
    </source>
</evidence>
<dbReference type="InterPro" id="IPR024402">
    <property type="entry name" value="DUF2726"/>
</dbReference>
<reference evidence="3 4" key="1">
    <citation type="submission" date="2018-05" db="EMBL/GenBank/DDBJ databases">
        <title>Leucothrix arctica sp. nov., isolated from Arctic seawater.</title>
        <authorList>
            <person name="Choi A."/>
            <person name="Baek K."/>
        </authorList>
    </citation>
    <scope>NUCLEOTIDE SEQUENCE [LARGE SCALE GENOMIC DNA]</scope>
    <source>
        <strain evidence="3 4">IMCC9719</strain>
    </source>
</reference>
<feature type="signal peptide" evidence="1">
    <location>
        <begin position="1"/>
        <end position="22"/>
    </location>
</feature>
<accession>A0A317CKW2</accession>
<name>A0A317CKW2_9GAMM</name>
<comment type="caution">
    <text evidence="3">The sequence shown here is derived from an EMBL/GenBank/DDBJ whole genome shotgun (WGS) entry which is preliminary data.</text>
</comment>
<organism evidence="3 4">
    <name type="scientific">Leucothrix arctica</name>
    <dbReference type="NCBI Taxonomy" id="1481894"/>
    <lineage>
        <taxon>Bacteria</taxon>
        <taxon>Pseudomonadati</taxon>
        <taxon>Pseudomonadota</taxon>
        <taxon>Gammaproteobacteria</taxon>
        <taxon>Thiotrichales</taxon>
        <taxon>Thiotrichaceae</taxon>
        <taxon>Leucothrix</taxon>
    </lineage>
</organism>
<keyword evidence="1" id="KW-0732">Signal</keyword>
<dbReference type="OrthoDB" id="5679025at2"/>
<feature type="domain" description="DUF2726" evidence="2">
    <location>
        <begin position="56"/>
        <end position="163"/>
    </location>
</feature>
<dbReference type="AlphaFoldDB" id="A0A317CKW2"/>
<protein>
    <recommendedName>
        <fullName evidence="2">DUF2726 domain-containing protein</fullName>
    </recommendedName>
</protein>
<dbReference type="EMBL" id="QGKL01000024">
    <property type="protein sequence ID" value="PWQ96970.1"/>
    <property type="molecule type" value="Genomic_DNA"/>
</dbReference>
<proteinExistence type="predicted"/>
<keyword evidence="4" id="KW-1185">Reference proteome</keyword>
<evidence type="ECO:0000313" key="3">
    <source>
        <dbReference type="EMBL" id="PWQ96970.1"/>
    </source>
</evidence>
<dbReference type="PROSITE" id="PS51257">
    <property type="entry name" value="PROKAR_LIPOPROTEIN"/>
    <property type="match status" value="1"/>
</dbReference>
<feature type="chain" id="PRO_5016347494" description="DUF2726 domain-containing protein" evidence="1">
    <location>
        <begin position="23"/>
        <end position="172"/>
    </location>
</feature>
<dbReference type="RefSeq" id="WP_109822899.1">
    <property type="nucleotide sequence ID" value="NZ_QGKL01000024.1"/>
</dbReference>
<dbReference type="Pfam" id="PF10881">
    <property type="entry name" value="DUF2726"/>
    <property type="match status" value="1"/>
</dbReference>
<gene>
    <name evidence="3" type="ORF">DKT75_08000</name>
</gene>
<evidence type="ECO:0000256" key="1">
    <source>
        <dbReference type="SAM" id="SignalP"/>
    </source>
</evidence>
<sequence length="172" mass="19717">MMTKFLPILIILFLTGCSPSQNSTSQTNLLTPLQPPTPERYQQELAVVKRGSFKKKRLLNRSEEDVYWKLVNYCKERNMKVFAQVSLGEILSADSENYRYINSKRVDFCITNSNLMPVAVVEYQGSGHTNSTSEERDAIKREATEIAKMFYIEIHVGSENNINDILNSHFNS</sequence>